<name>A0ABN9RA50_9DINO</name>
<evidence type="ECO:0008006" key="4">
    <source>
        <dbReference type="Google" id="ProtNLM"/>
    </source>
</evidence>
<sequence>MWMWHIGCKMADLDFVREFRDVDALLMQESVGFLLHPKSPVSRLLVDHPTGSGKTREMIKVLDNYFFDPRPKVPIFPKDPVCRNFYSELLRWPSRYRDFFCCERPDDAAICCQQVAANKRRADGAAADQAQAPQENGTPSWKEFRFHMWDLSNFTEGEARRLGYAIRDVLEMKGMFFMGRVRTSLRAAFHKRHPGEFMPAAPLRAINYTSAGGAFSALSPAGRPVSCLMKIGFEKGGTNVYSSKIVLMDETHNLVRTQTQYGEQLQRLRDLLKSAGNLVLAGFTGTPILNEPTEGRQLLDIIKGEGAPEGDEGYLSSFPMRPQPLFPVSLPRGLPDGVLTASRRRQLCTKVEIHGETLKIYDLKRRLQLPPRRLRAYCNVSTFHATFHDGKNGSKIKVLTFPEEHAPKFLAIAQEVASSPLKAVIMTGRLSGHVVMLELMRFIAAKADPPFGVATMDELQQFNHVSNLRGEASLGWWRSEVDELQDLLDVRLSELRAGVRSDLREELVRSNLQPLLMSLMTSRLQTAQRVRIMMCAVADTWTLATTHPIQAHFTDELEGFKARVEGLRSEMSAEALKALGTLQKYLDRCRPPGEAEPEVDHETLMLDERVTKFVQGETIQLSIPVEATSAAADDQEATEDSDGEEPAHHAAQRVAVRRRVLAR</sequence>
<comment type="caution">
    <text evidence="2">The sequence shown here is derived from an EMBL/GenBank/DDBJ whole genome shotgun (WGS) entry which is preliminary data.</text>
</comment>
<feature type="compositionally biased region" description="Acidic residues" evidence="1">
    <location>
        <begin position="633"/>
        <end position="644"/>
    </location>
</feature>
<reference evidence="2" key="1">
    <citation type="submission" date="2023-10" db="EMBL/GenBank/DDBJ databases">
        <authorList>
            <person name="Chen Y."/>
            <person name="Shah S."/>
            <person name="Dougan E. K."/>
            <person name="Thang M."/>
            <person name="Chan C."/>
        </authorList>
    </citation>
    <scope>NUCLEOTIDE SEQUENCE [LARGE SCALE GENOMIC DNA]</scope>
</reference>
<organism evidence="2 3">
    <name type="scientific">Prorocentrum cordatum</name>
    <dbReference type="NCBI Taxonomy" id="2364126"/>
    <lineage>
        <taxon>Eukaryota</taxon>
        <taxon>Sar</taxon>
        <taxon>Alveolata</taxon>
        <taxon>Dinophyceae</taxon>
        <taxon>Prorocentrales</taxon>
        <taxon>Prorocentraceae</taxon>
        <taxon>Prorocentrum</taxon>
    </lineage>
</organism>
<dbReference type="Proteomes" id="UP001189429">
    <property type="component" value="Unassembled WGS sequence"/>
</dbReference>
<proteinExistence type="predicted"/>
<protein>
    <recommendedName>
        <fullName evidence="4">RNA helicase</fullName>
    </recommendedName>
</protein>
<keyword evidence="3" id="KW-1185">Reference proteome</keyword>
<accession>A0ABN9RA50</accession>
<gene>
    <name evidence="2" type="ORF">PCOR1329_LOCUS17269</name>
</gene>
<dbReference type="InterPro" id="IPR027417">
    <property type="entry name" value="P-loop_NTPase"/>
</dbReference>
<dbReference type="Gene3D" id="3.40.50.300">
    <property type="entry name" value="P-loop containing nucleotide triphosphate hydrolases"/>
    <property type="match status" value="1"/>
</dbReference>
<evidence type="ECO:0000313" key="2">
    <source>
        <dbReference type="EMBL" id="CAK0813269.1"/>
    </source>
</evidence>
<evidence type="ECO:0000313" key="3">
    <source>
        <dbReference type="Proteomes" id="UP001189429"/>
    </source>
</evidence>
<dbReference type="EMBL" id="CAUYUJ010005336">
    <property type="protein sequence ID" value="CAK0813269.1"/>
    <property type="molecule type" value="Genomic_DNA"/>
</dbReference>
<evidence type="ECO:0000256" key="1">
    <source>
        <dbReference type="SAM" id="MobiDB-lite"/>
    </source>
</evidence>
<feature type="region of interest" description="Disordered" evidence="1">
    <location>
        <begin position="625"/>
        <end position="654"/>
    </location>
</feature>